<accession>A0A931LRR4</accession>
<dbReference type="InterPro" id="IPR050256">
    <property type="entry name" value="Glycosyltransferase_2"/>
</dbReference>
<proteinExistence type="predicted"/>
<dbReference type="InterPro" id="IPR001173">
    <property type="entry name" value="Glyco_trans_2-like"/>
</dbReference>
<gene>
    <name evidence="2" type="ORF">HYR64_03645</name>
</gene>
<sequence>MPASSPHGAELTVLVPALNEEATIRQVIERVLAVPLRIELIVIDDGSTDKTPAILREFEGRIFVLRNETPQGKGAAIRKGLEHATGRAVIIQDADLEYLPEEIPQVAGPILAGAEMVVYGTRFSKGMPAGMALPNKIVNVLLAWAVRLLYGRRLTDEATCYKAFETELLRRMELRCRRFEFCPEATAKAIRLHRRIAEVPISYTPRTTIEGKKIRWTDAPQAFWTLLRYRLWQPRS</sequence>
<dbReference type="SUPFAM" id="SSF53448">
    <property type="entry name" value="Nucleotide-diphospho-sugar transferases"/>
    <property type="match status" value="1"/>
</dbReference>
<dbReference type="InterPro" id="IPR029044">
    <property type="entry name" value="Nucleotide-diphossugar_trans"/>
</dbReference>
<dbReference type="Pfam" id="PF00535">
    <property type="entry name" value="Glycos_transf_2"/>
    <property type="match status" value="1"/>
</dbReference>
<organism evidence="2 3">
    <name type="scientific">Fimbriimonas ginsengisoli</name>
    <dbReference type="NCBI Taxonomy" id="1005039"/>
    <lineage>
        <taxon>Bacteria</taxon>
        <taxon>Bacillati</taxon>
        <taxon>Armatimonadota</taxon>
        <taxon>Fimbriimonadia</taxon>
        <taxon>Fimbriimonadales</taxon>
        <taxon>Fimbriimonadaceae</taxon>
        <taxon>Fimbriimonas</taxon>
    </lineage>
</organism>
<dbReference type="AlphaFoldDB" id="A0A931LRR4"/>
<dbReference type="EMBL" id="JACOSL010000025">
    <property type="protein sequence ID" value="MBI1756182.1"/>
    <property type="molecule type" value="Genomic_DNA"/>
</dbReference>
<dbReference type="PANTHER" id="PTHR48090">
    <property type="entry name" value="UNDECAPRENYL-PHOSPHATE 4-DEOXY-4-FORMAMIDO-L-ARABINOSE TRANSFERASE-RELATED"/>
    <property type="match status" value="1"/>
</dbReference>
<name>A0A931LRR4_FIMGI</name>
<reference evidence="2" key="1">
    <citation type="submission" date="2020-07" db="EMBL/GenBank/DDBJ databases">
        <title>Huge and variable diversity of episymbiotic CPR bacteria and DPANN archaea in groundwater ecosystems.</title>
        <authorList>
            <person name="He C.Y."/>
            <person name="Keren R."/>
            <person name="Whittaker M."/>
            <person name="Farag I.F."/>
            <person name="Doudna J."/>
            <person name="Cate J.H.D."/>
            <person name="Banfield J.F."/>
        </authorList>
    </citation>
    <scope>NUCLEOTIDE SEQUENCE</scope>
    <source>
        <strain evidence="2">NC_groundwater_17_Pr7_B-0.1um_64_12</strain>
    </source>
</reference>
<dbReference type="Gene3D" id="3.90.550.10">
    <property type="entry name" value="Spore Coat Polysaccharide Biosynthesis Protein SpsA, Chain A"/>
    <property type="match status" value="1"/>
</dbReference>
<dbReference type="CDD" id="cd04179">
    <property type="entry name" value="DPM_DPG-synthase_like"/>
    <property type="match status" value="1"/>
</dbReference>
<dbReference type="PANTHER" id="PTHR48090:SF7">
    <property type="entry name" value="RFBJ PROTEIN"/>
    <property type="match status" value="1"/>
</dbReference>
<evidence type="ECO:0000313" key="3">
    <source>
        <dbReference type="Proteomes" id="UP000727962"/>
    </source>
</evidence>
<feature type="domain" description="Glycosyltransferase 2-like" evidence="1">
    <location>
        <begin position="12"/>
        <end position="137"/>
    </location>
</feature>
<evidence type="ECO:0000313" key="2">
    <source>
        <dbReference type="EMBL" id="MBI1756182.1"/>
    </source>
</evidence>
<evidence type="ECO:0000259" key="1">
    <source>
        <dbReference type="Pfam" id="PF00535"/>
    </source>
</evidence>
<comment type="caution">
    <text evidence="2">The sequence shown here is derived from an EMBL/GenBank/DDBJ whole genome shotgun (WGS) entry which is preliminary data.</text>
</comment>
<protein>
    <submittedName>
        <fullName evidence="2">Glycosyltransferase family 2 protein</fullName>
    </submittedName>
</protein>
<dbReference type="Proteomes" id="UP000727962">
    <property type="component" value="Unassembled WGS sequence"/>
</dbReference>